<dbReference type="EMBL" id="LAZR01062924">
    <property type="protein sequence ID" value="KKK60526.1"/>
    <property type="molecule type" value="Genomic_DNA"/>
</dbReference>
<gene>
    <name evidence="1" type="ORF">LCGC14_3023490</name>
</gene>
<evidence type="ECO:0000313" key="1">
    <source>
        <dbReference type="EMBL" id="KKK60526.1"/>
    </source>
</evidence>
<dbReference type="AlphaFoldDB" id="A0A0F8ZKP9"/>
<feature type="non-terminal residue" evidence="1">
    <location>
        <position position="152"/>
    </location>
</feature>
<accession>A0A0F8ZKP9</accession>
<proteinExistence type="predicted"/>
<name>A0A0F8ZKP9_9ZZZZ</name>
<dbReference type="AntiFam" id="ANF00062">
    <property type="entry name" value="Shadow ORF (opposite ABC transporter protein)"/>
</dbReference>
<protein>
    <submittedName>
        <fullName evidence="1">Uncharacterized protein</fullName>
    </submittedName>
</protein>
<organism evidence="1">
    <name type="scientific">marine sediment metagenome</name>
    <dbReference type="NCBI Taxonomy" id="412755"/>
    <lineage>
        <taxon>unclassified sequences</taxon>
        <taxon>metagenomes</taxon>
        <taxon>ecological metagenomes</taxon>
    </lineage>
</organism>
<sequence length="152" mass="16348">MGLLEQAQGGRQERLRRIVQLEAWLSALKGEATVGQTGAGGGVTAAPELSRAGPLTDQRVLPHRLQVWRLLPGRGRRTTILVDRYTASGIECVTKAMVFSVRAQSLSSCSFKWSRTISSSAPKGSSISRISASKDSARAIEARCCIPPESCH</sequence>
<comment type="caution">
    <text evidence="1">The sequence shown here is derived from an EMBL/GenBank/DDBJ whole genome shotgun (WGS) entry which is preliminary data.</text>
</comment>
<reference evidence="1" key="1">
    <citation type="journal article" date="2015" name="Nature">
        <title>Complex archaea that bridge the gap between prokaryotes and eukaryotes.</title>
        <authorList>
            <person name="Spang A."/>
            <person name="Saw J.H."/>
            <person name="Jorgensen S.L."/>
            <person name="Zaremba-Niedzwiedzka K."/>
            <person name="Martijn J."/>
            <person name="Lind A.E."/>
            <person name="van Eijk R."/>
            <person name="Schleper C."/>
            <person name="Guy L."/>
            <person name="Ettema T.J."/>
        </authorList>
    </citation>
    <scope>NUCLEOTIDE SEQUENCE</scope>
</reference>